<dbReference type="InterPro" id="IPR029051">
    <property type="entry name" value="DUF4352"/>
</dbReference>
<evidence type="ECO:0000259" key="3">
    <source>
        <dbReference type="Pfam" id="PF11611"/>
    </source>
</evidence>
<dbReference type="Proteomes" id="UP001597073">
    <property type="component" value="Unassembled WGS sequence"/>
</dbReference>
<accession>A0ABW2ZH73</accession>
<feature type="domain" description="DUF4352" evidence="3">
    <location>
        <begin position="38"/>
        <end position="153"/>
    </location>
</feature>
<keyword evidence="1 2" id="KW-0732">Signal</keyword>
<feature type="chain" id="PRO_5045536231" evidence="2">
    <location>
        <begin position="28"/>
        <end position="166"/>
    </location>
</feature>
<evidence type="ECO:0000256" key="1">
    <source>
        <dbReference type="ARBA" id="ARBA00022729"/>
    </source>
</evidence>
<gene>
    <name evidence="4" type="ORF">ACFQZI_11815</name>
</gene>
<dbReference type="Pfam" id="PF11611">
    <property type="entry name" value="DUF4352"/>
    <property type="match status" value="1"/>
</dbReference>
<reference evidence="5" key="1">
    <citation type="journal article" date="2019" name="Int. J. Syst. Evol. Microbiol.">
        <title>The Global Catalogue of Microorganisms (GCM) 10K type strain sequencing project: providing services to taxonomists for standard genome sequencing and annotation.</title>
        <authorList>
            <consortium name="The Broad Institute Genomics Platform"/>
            <consortium name="The Broad Institute Genome Sequencing Center for Infectious Disease"/>
            <person name="Wu L."/>
            <person name="Ma J."/>
        </authorList>
    </citation>
    <scope>NUCLEOTIDE SEQUENCE [LARGE SCALE GENOMIC DNA]</scope>
    <source>
        <strain evidence="5">CCUG 60742</strain>
    </source>
</reference>
<dbReference type="RefSeq" id="WP_377142762.1">
    <property type="nucleotide sequence ID" value="NZ_JBHTIA010000008.1"/>
</dbReference>
<organism evidence="4 5">
    <name type="scientific">Mucilaginibacter lutimaris</name>
    <dbReference type="NCBI Taxonomy" id="931629"/>
    <lineage>
        <taxon>Bacteria</taxon>
        <taxon>Pseudomonadati</taxon>
        <taxon>Bacteroidota</taxon>
        <taxon>Sphingobacteriia</taxon>
        <taxon>Sphingobacteriales</taxon>
        <taxon>Sphingobacteriaceae</taxon>
        <taxon>Mucilaginibacter</taxon>
    </lineage>
</organism>
<keyword evidence="5" id="KW-1185">Reference proteome</keyword>
<dbReference type="PROSITE" id="PS51257">
    <property type="entry name" value="PROKAR_LIPOPROTEIN"/>
    <property type="match status" value="1"/>
</dbReference>
<comment type="caution">
    <text evidence="4">The sequence shown here is derived from an EMBL/GenBank/DDBJ whole genome shotgun (WGS) entry which is preliminary data.</text>
</comment>
<name>A0ABW2ZH73_9SPHI</name>
<dbReference type="Gene3D" id="2.60.40.1240">
    <property type="match status" value="1"/>
</dbReference>
<proteinExistence type="predicted"/>
<evidence type="ECO:0000313" key="5">
    <source>
        <dbReference type="Proteomes" id="UP001597073"/>
    </source>
</evidence>
<dbReference type="EMBL" id="JBHTIA010000008">
    <property type="protein sequence ID" value="MFD0765540.1"/>
    <property type="molecule type" value="Genomic_DNA"/>
</dbReference>
<feature type="signal peptide" evidence="2">
    <location>
        <begin position="1"/>
        <end position="27"/>
    </location>
</feature>
<sequence>MITRLHFQKLIILLAAACLFTSCVTTRQVVVRNYDYDKDISFTIEKIEETSQIGSWMGGSYVPTKGNVFVAMYVTVKNSSAQKLPLDFKNFYLLDTLTHTKHKVEFAMLPTKVSMWANRDSDIGANDTKRRRLVFTYPEKRRAEAFAVNDHVYNIEYKDPAKKASN</sequence>
<dbReference type="InterPro" id="IPR029050">
    <property type="entry name" value="Immunoprotect_excell_Ig-like"/>
</dbReference>
<protein>
    <submittedName>
        <fullName evidence="4">DUF4352 domain-containing protein</fullName>
    </submittedName>
</protein>
<evidence type="ECO:0000313" key="4">
    <source>
        <dbReference type="EMBL" id="MFD0765540.1"/>
    </source>
</evidence>
<evidence type="ECO:0000256" key="2">
    <source>
        <dbReference type="SAM" id="SignalP"/>
    </source>
</evidence>